<name>A0A9N9FV56_9GLOM</name>
<evidence type="ECO:0000313" key="1">
    <source>
        <dbReference type="EMBL" id="CAG8562311.1"/>
    </source>
</evidence>
<reference evidence="1" key="1">
    <citation type="submission" date="2021-06" db="EMBL/GenBank/DDBJ databases">
        <authorList>
            <person name="Kallberg Y."/>
            <person name="Tangrot J."/>
            <person name="Rosling A."/>
        </authorList>
    </citation>
    <scope>NUCLEOTIDE SEQUENCE</scope>
    <source>
        <strain evidence="1">MT106</strain>
    </source>
</reference>
<protein>
    <submittedName>
        <fullName evidence="1">13690_t:CDS:1</fullName>
    </submittedName>
</protein>
<dbReference type="AlphaFoldDB" id="A0A9N9FV56"/>
<dbReference type="Proteomes" id="UP000789831">
    <property type="component" value="Unassembled WGS sequence"/>
</dbReference>
<organism evidence="1 2">
    <name type="scientific">Ambispora gerdemannii</name>
    <dbReference type="NCBI Taxonomy" id="144530"/>
    <lineage>
        <taxon>Eukaryota</taxon>
        <taxon>Fungi</taxon>
        <taxon>Fungi incertae sedis</taxon>
        <taxon>Mucoromycota</taxon>
        <taxon>Glomeromycotina</taxon>
        <taxon>Glomeromycetes</taxon>
        <taxon>Archaeosporales</taxon>
        <taxon>Ambisporaceae</taxon>
        <taxon>Ambispora</taxon>
    </lineage>
</organism>
<proteinExistence type="predicted"/>
<dbReference type="EMBL" id="CAJVPL010001273">
    <property type="protein sequence ID" value="CAG8562311.1"/>
    <property type="molecule type" value="Genomic_DNA"/>
</dbReference>
<sequence length="98" mass="11128">MQQLPIDDRLTAEFVNIDDHMPITAIPTPEEILTSLREPEEDDEELPMKLSLSEAKVSLEKFGTFFGQSTQWYKWQVEANIALISLAKPHAIKAYPLG</sequence>
<gene>
    <name evidence="1" type="ORF">AGERDE_LOCUS7212</name>
</gene>
<evidence type="ECO:0000313" key="2">
    <source>
        <dbReference type="Proteomes" id="UP000789831"/>
    </source>
</evidence>
<comment type="caution">
    <text evidence="1">The sequence shown here is derived from an EMBL/GenBank/DDBJ whole genome shotgun (WGS) entry which is preliminary data.</text>
</comment>
<accession>A0A9N9FV56</accession>
<keyword evidence="2" id="KW-1185">Reference proteome</keyword>